<dbReference type="EMBL" id="BKCJ011227927">
    <property type="protein sequence ID" value="GFD06876.1"/>
    <property type="molecule type" value="Genomic_DNA"/>
</dbReference>
<protein>
    <recommendedName>
        <fullName evidence="2">Reverse transcriptase domain-containing protein</fullName>
    </recommendedName>
</protein>
<evidence type="ECO:0000313" key="1">
    <source>
        <dbReference type="EMBL" id="GFD06876.1"/>
    </source>
</evidence>
<organism evidence="1">
    <name type="scientific">Tanacetum cinerariifolium</name>
    <name type="common">Dalmatian daisy</name>
    <name type="synonym">Chrysanthemum cinerariifolium</name>
    <dbReference type="NCBI Taxonomy" id="118510"/>
    <lineage>
        <taxon>Eukaryota</taxon>
        <taxon>Viridiplantae</taxon>
        <taxon>Streptophyta</taxon>
        <taxon>Embryophyta</taxon>
        <taxon>Tracheophyta</taxon>
        <taxon>Spermatophyta</taxon>
        <taxon>Magnoliopsida</taxon>
        <taxon>eudicotyledons</taxon>
        <taxon>Gunneridae</taxon>
        <taxon>Pentapetalae</taxon>
        <taxon>asterids</taxon>
        <taxon>campanulids</taxon>
        <taxon>Asterales</taxon>
        <taxon>Asteraceae</taxon>
        <taxon>Asteroideae</taxon>
        <taxon>Anthemideae</taxon>
        <taxon>Anthemidinae</taxon>
        <taxon>Tanacetum</taxon>
    </lineage>
</organism>
<reference evidence="1" key="1">
    <citation type="journal article" date="2019" name="Sci. Rep.">
        <title>Draft genome of Tanacetum cinerariifolium, the natural source of mosquito coil.</title>
        <authorList>
            <person name="Yamashiro T."/>
            <person name="Shiraishi A."/>
            <person name="Satake H."/>
            <person name="Nakayama K."/>
        </authorList>
    </citation>
    <scope>NUCLEOTIDE SEQUENCE</scope>
</reference>
<dbReference type="AlphaFoldDB" id="A0A699TD46"/>
<name>A0A699TD46_TANCI</name>
<accession>A0A699TD46</accession>
<proteinExistence type="predicted"/>
<evidence type="ECO:0008006" key="2">
    <source>
        <dbReference type="Google" id="ProtNLM"/>
    </source>
</evidence>
<gene>
    <name evidence="1" type="ORF">Tci_878845</name>
</gene>
<sequence length="89" mass="9918">MPPKRSSTSEASTMSQATIRKLVADRVAAALETQTTTMAKADNPIRNTRPKEIPVVKRGNYKEFISCQLFASMVWKELLDSFAGSRELN</sequence>
<comment type="caution">
    <text evidence="1">The sequence shown here is derived from an EMBL/GenBank/DDBJ whole genome shotgun (WGS) entry which is preliminary data.</text>
</comment>
<feature type="non-terminal residue" evidence="1">
    <location>
        <position position="1"/>
    </location>
</feature>